<dbReference type="Proteomes" id="UP000613512">
    <property type="component" value="Unassembled WGS sequence"/>
</dbReference>
<reference evidence="1" key="2">
    <citation type="submission" date="2020-09" db="EMBL/GenBank/DDBJ databases">
        <authorList>
            <person name="Sun Q."/>
            <person name="Zhou Y."/>
        </authorList>
    </citation>
    <scope>NUCLEOTIDE SEQUENCE</scope>
    <source>
        <strain evidence="1">CGMCC 1.12408</strain>
    </source>
</reference>
<proteinExistence type="predicted"/>
<evidence type="ECO:0008006" key="3">
    <source>
        <dbReference type="Google" id="ProtNLM"/>
    </source>
</evidence>
<keyword evidence="2" id="KW-1185">Reference proteome</keyword>
<dbReference type="InterPro" id="IPR020277">
    <property type="entry name" value="DUF2624"/>
</dbReference>
<dbReference type="EMBL" id="BMEY01000004">
    <property type="protein sequence ID" value="GGA68494.1"/>
    <property type="molecule type" value="Genomic_DNA"/>
</dbReference>
<protein>
    <recommendedName>
        <fullName evidence="3">DUF2624 domain-containing protein</fullName>
    </recommendedName>
</protein>
<dbReference type="RefSeq" id="WP_188383653.1">
    <property type="nucleotide sequence ID" value="NZ_BMEY01000004.1"/>
</dbReference>
<organism evidence="1 2">
    <name type="scientific">Ornithinibacillus halotolerans</name>
    <dbReference type="NCBI Taxonomy" id="1274357"/>
    <lineage>
        <taxon>Bacteria</taxon>
        <taxon>Bacillati</taxon>
        <taxon>Bacillota</taxon>
        <taxon>Bacilli</taxon>
        <taxon>Bacillales</taxon>
        <taxon>Bacillaceae</taxon>
        <taxon>Ornithinibacillus</taxon>
    </lineage>
</organism>
<sequence>MSIFIKQIIINKMRHITTEDVAHYSKQYGFSISREQAQEISNYVRSKQINPFERREREKMLHDLSKITDRETAIKANKLFHELIKSYGLEHLFH</sequence>
<gene>
    <name evidence="1" type="primary">yqfT</name>
    <name evidence="1" type="ORF">GCM10008025_10610</name>
</gene>
<evidence type="ECO:0000313" key="1">
    <source>
        <dbReference type="EMBL" id="GGA68494.1"/>
    </source>
</evidence>
<reference evidence="1" key="1">
    <citation type="journal article" date="2014" name="Int. J. Syst. Evol. Microbiol.">
        <title>Complete genome sequence of Corynebacterium casei LMG S-19264T (=DSM 44701T), isolated from a smear-ripened cheese.</title>
        <authorList>
            <consortium name="US DOE Joint Genome Institute (JGI-PGF)"/>
            <person name="Walter F."/>
            <person name="Albersmeier A."/>
            <person name="Kalinowski J."/>
            <person name="Ruckert C."/>
        </authorList>
    </citation>
    <scope>NUCLEOTIDE SEQUENCE</scope>
    <source>
        <strain evidence="1">CGMCC 1.12408</strain>
    </source>
</reference>
<accession>A0A916W5N6</accession>
<comment type="caution">
    <text evidence="1">The sequence shown here is derived from an EMBL/GenBank/DDBJ whole genome shotgun (WGS) entry which is preliminary data.</text>
</comment>
<name>A0A916W5N6_9BACI</name>
<dbReference type="AlphaFoldDB" id="A0A916W5N6"/>
<evidence type="ECO:0000313" key="2">
    <source>
        <dbReference type="Proteomes" id="UP000613512"/>
    </source>
</evidence>
<dbReference type="Pfam" id="PF11116">
    <property type="entry name" value="DUF2624"/>
    <property type="match status" value="1"/>
</dbReference>